<sequence length="253" mass="28033">MKKTLLLISLPLFSLSCIAEETPQDMSDPLAVYTQAGLGITDKGINLKVGQTYDTGNADTAAMNIIEIKGIGGELLNLRDPDHYPSVDDSIDSFRFRNFSANMKSGSGHQIDMSYDIETETLSSSYSIIQALPQLGMFSFFPLAGAGITVQNDQNGVTGYSIPGTFALVGMYAKAQLTDKIWINYNPMYMSALSGSDTYKEDAYGEGNSDILTHEFAISYQINARSNIRYFANWNEYTDISKGDHRIEYNYQF</sequence>
<evidence type="ECO:0000313" key="4">
    <source>
        <dbReference type="Proteomes" id="UP000239273"/>
    </source>
</evidence>
<dbReference type="EMBL" id="MSCP01000002">
    <property type="protein sequence ID" value="PQJ87025.1"/>
    <property type="molecule type" value="Genomic_DNA"/>
</dbReference>
<reference evidence="5" key="3">
    <citation type="journal article" date="2019" name="Int. J. Syst. Evol. Microbiol.">
        <title>The Global Catalogue of Microorganisms (GCM) 10K type strain sequencing project: providing services to taxonomists for standard genome sequencing and annotation.</title>
        <authorList>
            <consortium name="The Broad Institute Genomics Platform"/>
            <consortium name="The Broad Institute Genome Sequencing Center for Infectious Disease"/>
            <person name="Wu L."/>
            <person name="Ma J."/>
        </authorList>
    </citation>
    <scope>NUCLEOTIDE SEQUENCE [LARGE SCALE GENOMIC DNA]</scope>
    <source>
        <strain evidence="5">NBRC 105001</strain>
    </source>
</reference>
<dbReference type="AlphaFoldDB" id="A0A2S7X7B6"/>
<dbReference type="RefSeq" id="WP_105063727.1">
    <property type="nucleotide sequence ID" value="NZ_BSOU01000002.1"/>
</dbReference>
<evidence type="ECO:0000313" key="5">
    <source>
        <dbReference type="Proteomes" id="UP001156660"/>
    </source>
</evidence>
<reference evidence="2" key="1">
    <citation type="journal article" date="2014" name="Int. J. Syst. Evol. Microbiol.">
        <title>Complete genome of a new Firmicutes species belonging to the dominant human colonic microbiota ('Ruminococcus bicirculans') reveals two chromosomes and a selective capacity to utilize plant glucans.</title>
        <authorList>
            <consortium name="NISC Comparative Sequencing Program"/>
            <person name="Wegmann U."/>
            <person name="Louis P."/>
            <person name="Goesmann A."/>
            <person name="Henrissat B."/>
            <person name="Duncan S.H."/>
            <person name="Flint H.J."/>
        </authorList>
    </citation>
    <scope>NUCLEOTIDE SEQUENCE</scope>
    <source>
        <strain evidence="2">NBRC 105001</strain>
    </source>
</reference>
<dbReference type="PROSITE" id="PS51257">
    <property type="entry name" value="PROKAR_LIPOPROTEIN"/>
    <property type="match status" value="1"/>
</dbReference>
<dbReference type="Proteomes" id="UP000239273">
    <property type="component" value="Unassembled WGS sequence"/>
</dbReference>
<evidence type="ECO:0000313" key="3">
    <source>
        <dbReference type="EMBL" id="PQJ87025.1"/>
    </source>
</evidence>
<organism evidence="3 4">
    <name type="scientific">Aliivibrio sifiae</name>
    <dbReference type="NCBI Taxonomy" id="566293"/>
    <lineage>
        <taxon>Bacteria</taxon>
        <taxon>Pseudomonadati</taxon>
        <taxon>Pseudomonadota</taxon>
        <taxon>Gammaproteobacteria</taxon>
        <taxon>Vibrionales</taxon>
        <taxon>Vibrionaceae</taxon>
        <taxon>Aliivibrio</taxon>
    </lineage>
</organism>
<keyword evidence="5" id="KW-1185">Reference proteome</keyword>
<proteinExistence type="predicted"/>
<accession>A0A2S7X7B6</accession>
<reference evidence="2" key="4">
    <citation type="submission" date="2023-01" db="EMBL/GenBank/DDBJ databases">
        <title>Draft genome sequence of Aliivibrio sifiae strain NBRC 105001.</title>
        <authorList>
            <person name="Sun Q."/>
            <person name="Mori K."/>
        </authorList>
    </citation>
    <scope>NUCLEOTIDE SEQUENCE</scope>
    <source>
        <strain evidence="2">NBRC 105001</strain>
    </source>
</reference>
<dbReference type="OrthoDB" id="5291732at2"/>
<gene>
    <name evidence="3" type="ORF">BTO23_12910</name>
    <name evidence="2" type="ORF">GCM10007855_07180</name>
</gene>
<feature type="chain" id="PRO_5015543536" evidence="1">
    <location>
        <begin position="20"/>
        <end position="253"/>
    </location>
</feature>
<name>A0A2S7X7B6_9GAMM</name>
<dbReference type="Proteomes" id="UP001156660">
    <property type="component" value="Unassembled WGS sequence"/>
</dbReference>
<reference evidence="3 4" key="2">
    <citation type="submission" date="2016-12" db="EMBL/GenBank/DDBJ databases">
        <title>Diversity of luminous bacteria.</title>
        <authorList>
            <person name="Yoshizawa S."/>
            <person name="Kogure K."/>
        </authorList>
    </citation>
    <scope>NUCLEOTIDE SEQUENCE [LARGE SCALE GENOMIC DNA]</scope>
    <source>
        <strain evidence="3 4">NBRC 105001</strain>
    </source>
</reference>
<evidence type="ECO:0000256" key="1">
    <source>
        <dbReference type="SAM" id="SignalP"/>
    </source>
</evidence>
<evidence type="ECO:0000313" key="2">
    <source>
        <dbReference type="EMBL" id="GLR73844.1"/>
    </source>
</evidence>
<feature type="signal peptide" evidence="1">
    <location>
        <begin position="1"/>
        <end position="19"/>
    </location>
</feature>
<keyword evidence="1" id="KW-0732">Signal</keyword>
<keyword evidence="2" id="KW-0449">Lipoprotein</keyword>
<dbReference type="EMBL" id="BSOU01000002">
    <property type="protein sequence ID" value="GLR73844.1"/>
    <property type="molecule type" value="Genomic_DNA"/>
</dbReference>
<comment type="caution">
    <text evidence="3">The sequence shown here is derived from an EMBL/GenBank/DDBJ whole genome shotgun (WGS) entry which is preliminary data.</text>
</comment>
<protein>
    <submittedName>
        <fullName evidence="2">Lipoprotein</fullName>
    </submittedName>
</protein>